<evidence type="ECO:0000313" key="1">
    <source>
        <dbReference type="EMBL" id="GHO57581.1"/>
    </source>
</evidence>
<keyword evidence="2" id="KW-1185">Reference proteome</keyword>
<organism evidence="1 2">
    <name type="scientific">Ktedonobacter robiniae</name>
    <dbReference type="NCBI Taxonomy" id="2778365"/>
    <lineage>
        <taxon>Bacteria</taxon>
        <taxon>Bacillati</taxon>
        <taxon>Chloroflexota</taxon>
        <taxon>Ktedonobacteria</taxon>
        <taxon>Ktedonobacterales</taxon>
        <taxon>Ktedonobacteraceae</taxon>
        <taxon>Ktedonobacter</taxon>
    </lineage>
</organism>
<dbReference type="Proteomes" id="UP000654345">
    <property type="component" value="Unassembled WGS sequence"/>
</dbReference>
<accession>A0ABQ3UXK9</accession>
<dbReference type="RefSeq" id="WP_201373951.1">
    <property type="nucleotide sequence ID" value="NZ_BNJG01000002.1"/>
</dbReference>
<reference evidence="1 2" key="1">
    <citation type="journal article" date="2021" name="Int. J. Syst. Evol. Microbiol.">
        <title>Reticulibacter mediterranei gen. nov., sp. nov., within the new family Reticulibacteraceae fam. nov., and Ktedonospora formicarum gen. nov., sp. nov., Ktedonobacter robiniae sp. nov., Dictyobacter formicarum sp. nov. and Dictyobacter arantiisoli sp. nov., belonging to the class Ktedonobacteria.</title>
        <authorList>
            <person name="Yabe S."/>
            <person name="Zheng Y."/>
            <person name="Wang C.M."/>
            <person name="Sakai Y."/>
            <person name="Abe K."/>
            <person name="Yokota A."/>
            <person name="Donadio S."/>
            <person name="Cavaletti L."/>
            <person name="Monciardini P."/>
        </authorList>
    </citation>
    <scope>NUCLEOTIDE SEQUENCE [LARGE SCALE GENOMIC DNA]</scope>
    <source>
        <strain evidence="1 2">SOSP1-30</strain>
    </source>
</reference>
<proteinExistence type="predicted"/>
<sequence>MKFPYLPPYFRRIRSVGMIRQWYGAKAERRAWDDVQYSPPPHMKRPDQTLFIGSWDDIEIAYRRFDRHAWIRREVLDSRKKLKRLHRWREARQQRAREKRWG</sequence>
<protein>
    <submittedName>
        <fullName evidence="1">Uncharacterized protein</fullName>
    </submittedName>
</protein>
<evidence type="ECO:0000313" key="2">
    <source>
        <dbReference type="Proteomes" id="UP000654345"/>
    </source>
</evidence>
<dbReference type="EMBL" id="BNJG01000002">
    <property type="protein sequence ID" value="GHO57581.1"/>
    <property type="molecule type" value="Genomic_DNA"/>
</dbReference>
<gene>
    <name evidence="1" type="ORF">KSB_60560</name>
</gene>
<name>A0ABQ3UXK9_9CHLR</name>
<comment type="caution">
    <text evidence="1">The sequence shown here is derived from an EMBL/GenBank/DDBJ whole genome shotgun (WGS) entry which is preliminary data.</text>
</comment>